<dbReference type="EMBL" id="VOXD01000026">
    <property type="protein sequence ID" value="TXF88140.1"/>
    <property type="molecule type" value="Genomic_DNA"/>
</dbReference>
<dbReference type="OrthoDB" id="323463at2"/>
<dbReference type="RefSeq" id="WP_147931766.1">
    <property type="nucleotide sequence ID" value="NZ_VOXD01000026.1"/>
</dbReference>
<evidence type="ECO:0000313" key="2">
    <source>
        <dbReference type="Proteomes" id="UP000321907"/>
    </source>
</evidence>
<dbReference type="AlphaFoldDB" id="A0A5C7FQ70"/>
<keyword evidence="2" id="KW-1185">Reference proteome</keyword>
<dbReference type="Gene3D" id="3.40.50.150">
    <property type="entry name" value="Vaccinia Virus protein VP39"/>
    <property type="match status" value="1"/>
</dbReference>
<keyword evidence="1" id="KW-0489">Methyltransferase</keyword>
<proteinExistence type="predicted"/>
<dbReference type="Pfam" id="PF13489">
    <property type="entry name" value="Methyltransf_23"/>
    <property type="match status" value="1"/>
</dbReference>
<organism evidence="1 2">
    <name type="scientific">Neolewinella aurantiaca</name>
    <dbReference type="NCBI Taxonomy" id="2602767"/>
    <lineage>
        <taxon>Bacteria</taxon>
        <taxon>Pseudomonadati</taxon>
        <taxon>Bacteroidota</taxon>
        <taxon>Saprospiria</taxon>
        <taxon>Saprospirales</taxon>
        <taxon>Lewinellaceae</taxon>
        <taxon>Neolewinella</taxon>
    </lineage>
</organism>
<dbReference type="InterPro" id="IPR029063">
    <property type="entry name" value="SAM-dependent_MTases_sf"/>
</dbReference>
<keyword evidence="1" id="KW-0808">Transferase</keyword>
<evidence type="ECO:0000313" key="1">
    <source>
        <dbReference type="EMBL" id="TXF88140.1"/>
    </source>
</evidence>
<dbReference type="Proteomes" id="UP000321907">
    <property type="component" value="Unassembled WGS sequence"/>
</dbReference>
<protein>
    <submittedName>
        <fullName evidence="1">Class I SAM-dependent methyltransferase</fullName>
    </submittedName>
</protein>
<dbReference type="GO" id="GO:0032259">
    <property type="term" value="P:methylation"/>
    <property type="evidence" value="ECO:0007669"/>
    <property type="project" value="UniProtKB-KW"/>
</dbReference>
<reference evidence="1 2" key="1">
    <citation type="submission" date="2019-08" db="EMBL/GenBank/DDBJ databases">
        <title>Lewinella sp. strain SSH13 Genome sequencing and assembly.</title>
        <authorList>
            <person name="Kim I."/>
        </authorList>
    </citation>
    <scope>NUCLEOTIDE SEQUENCE [LARGE SCALE GENOMIC DNA]</scope>
    <source>
        <strain evidence="1 2">SSH13</strain>
    </source>
</reference>
<accession>A0A5C7FQ70</accession>
<dbReference type="SUPFAM" id="SSF53335">
    <property type="entry name" value="S-adenosyl-L-methionine-dependent methyltransferases"/>
    <property type="match status" value="1"/>
</dbReference>
<sequence length="262" mass="30024">MQERHRNRKQYFDEQVLTTRKHVLPYISKTMPVTAATRVFEIGCGEGGNLVPFLELGCQGVGVDLSQAKIDLGKEYLAEVVPDADVTMIVQDIYDSSANSLGTFDLIILRDVIEHIHNQERFLAFVHKFLKPEGRIFFGFPPWRMPFGGHQQICESKILSKLPWYHLLPTPLYKSVLKMAGEPDRRIDDLLEIKDTGISIARFTRAIEQAGFRFEQKDLWFINPNYEIKFGLTPRPLPSLIGGIPWFKDFFATCCYALVKKA</sequence>
<dbReference type="CDD" id="cd02440">
    <property type="entry name" value="AdoMet_MTases"/>
    <property type="match status" value="1"/>
</dbReference>
<name>A0A5C7FQ70_9BACT</name>
<dbReference type="PANTHER" id="PTHR43861">
    <property type="entry name" value="TRANS-ACONITATE 2-METHYLTRANSFERASE-RELATED"/>
    <property type="match status" value="1"/>
</dbReference>
<dbReference type="GO" id="GO:0008168">
    <property type="term" value="F:methyltransferase activity"/>
    <property type="evidence" value="ECO:0007669"/>
    <property type="project" value="UniProtKB-KW"/>
</dbReference>
<gene>
    <name evidence="1" type="ORF">FUA23_15990</name>
</gene>
<comment type="caution">
    <text evidence="1">The sequence shown here is derived from an EMBL/GenBank/DDBJ whole genome shotgun (WGS) entry which is preliminary data.</text>
</comment>